<evidence type="ECO:0000256" key="7">
    <source>
        <dbReference type="ARBA" id="ARBA00022679"/>
    </source>
</evidence>
<dbReference type="GO" id="GO:0000155">
    <property type="term" value="F:phosphorelay sensor kinase activity"/>
    <property type="evidence" value="ECO:0007669"/>
    <property type="project" value="InterPro"/>
</dbReference>
<dbReference type="InterPro" id="IPR036890">
    <property type="entry name" value="HATPase_C_sf"/>
</dbReference>
<dbReference type="InterPro" id="IPR003594">
    <property type="entry name" value="HATPase_dom"/>
</dbReference>
<dbReference type="Pfam" id="PF02743">
    <property type="entry name" value="dCache_1"/>
    <property type="match status" value="1"/>
</dbReference>
<dbReference type="GO" id="GO:0005524">
    <property type="term" value="F:ATP binding"/>
    <property type="evidence" value="ECO:0007669"/>
    <property type="project" value="UniProtKB-KW"/>
</dbReference>
<feature type="domain" description="Histidine kinase" evidence="17">
    <location>
        <begin position="407"/>
        <end position="624"/>
    </location>
</feature>
<keyword evidence="11" id="KW-0067">ATP-binding</keyword>
<evidence type="ECO:0000256" key="8">
    <source>
        <dbReference type="ARBA" id="ARBA00022692"/>
    </source>
</evidence>
<dbReference type="PIRSF" id="PIRSF036431">
    <property type="entry name" value="STHK_DctB"/>
    <property type="match status" value="1"/>
</dbReference>
<evidence type="ECO:0000256" key="3">
    <source>
        <dbReference type="ARBA" id="ARBA00012438"/>
    </source>
</evidence>
<dbReference type="Gene3D" id="1.10.287.130">
    <property type="match status" value="1"/>
</dbReference>
<comment type="caution">
    <text evidence="18">The sequence shown here is derived from an EMBL/GenBank/DDBJ whole genome shotgun (WGS) entry which is preliminary data.</text>
</comment>
<feature type="coiled-coil region" evidence="16">
    <location>
        <begin position="336"/>
        <end position="391"/>
    </location>
</feature>
<dbReference type="SUPFAM" id="SSF55874">
    <property type="entry name" value="ATPase domain of HSP90 chaperone/DNA topoisomerase II/histidine kinase"/>
    <property type="match status" value="1"/>
</dbReference>
<evidence type="ECO:0000256" key="10">
    <source>
        <dbReference type="ARBA" id="ARBA00022777"/>
    </source>
</evidence>
<evidence type="ECO:0000313" key="19">
    <source>
        <dbReference type="Proteomes" id="UP000215441"/>
    </source>
</evidence>
<dbReference type="OrthoDB" id="9772100at2"/>
<gene>
    <name evidence="18" type="ORF">CBY09_18590</name>
</gene>
<proteinExistence type="predicted"/>
<keyword evidence="4" id="KW-1003">Cell membrane</keyword>
<dbReference type="FunFam" id="1.10.287.130:FF:000049">
    <property type="entry name" value="C4-dicarboxylate transport sensor protein DctB"/>
    <property type="match status" value="1"/>
</dbReference>
<dbReference type="Gene3D" id="3.30.565.10">
    <property type="entry name" value="Histidine kinase-like ATPase, C-terminal domain"/>
    <property type="match status" value="1"/>
</dbReference>
<evidence type="ECO:0000256" key="4">
    <source>
        <dbReference type="ARBA" id="ARBA00022475"/>
    </source>
</evidence>
<keyword evidence="7" id="KW-0808">Transferase</keyword>
<dbReference type="Gene3D" id="3.30.450.20">
    <property type="entry name" value="PAS domain"/>
    <property type="match status" value="2"/>
</dbReference>
<dbReference type="Pfam" id="PF00512">
    <property type="entry name" value="HisKA"/>
    <property type="match status" value="1"/>
</dbReference>
<dbReference type="SUPFAM" id="SSF47384">
    <property type="entry name" value="Homodimeric domain of signal transducing histidine kinase"/>
    <property type="match status" value="1"/>
</dbReference>
<keyword evidence="16" id="KW-0175">Coiled coil</keyword>
<dbReference type="PROSITE" id="PS50109">
    <property type="entry name" value="HIS_KIN"/>
    <property type="match status" value="1"/>
</dbReference>
<dbReference type="PANTHER" id="PTHR43065:SF46">
    <property type="entry name" value="C4-DICARBOXYLATE TRANSPORT SENSOR PROTEIN DCTB"/>
    <property type="match status" value="1"/>
</dbReference>
<dbReference type="InterPro" id="IPR004358">
    <property type="entry name" value="Sig_transdc_His_kin-like_C"/>
</dbReference>
<dbReference type="Pfam" id="PF02518">
    <property type="entry name" value="HATPase_c"/>
    <property type="match status" value="1"/>
</dbReference>
<dbReference type="CDD" id="cd00082">
    <property type="entry name" value="HisKA"/>
    <property type="match status" value="1"/>
</dbReference>
<dbReference type="InterPro" id="IPR036097">
    <property type="entry name" value="HisK_dim/P_sf"/>
</dbReference>
<accession>A0A235EIK4</accession>
<dbReference type="GO" id="GO:0005886">
    <property type="term" value="C:plasma membrane"/>
    <property type="evidence" value="ECO:0007669"/>
    <property type="project" value="UniProtKB-SubCell"/>
</dbReference>
<evidence type="ECO:0000256" key="13">
    <source>
        <dbReference type="ARBA" id="ARBA00023012"/>
    </source>
</evidence>
<keyword evidence="9" id="KW-0547">Nucleotide-binding</keyword>
<sequence>MPLPRSLRLFTVLLLLAGVGLSGGLAYLLAQRLGQAQIQATGLHRLELYTASLQREISKYAFLPGTLQLEQEVQTLLSASAPGRGADSVNAYLEQLNERAGTLSIYVIDLQGQVVATSNWRRPDSFMGEDLRFRPYFRDALSTGSGRFFGIGTTRGEPGYYLASALLDGNRTVGVAVTKVSLEQLEQSWSTVEAPVIVTDENGVVILGSVPDWKFTALRPLDDATRKAFDQTLQYNRKALTPLGMKVLSDLDQGARVVRVAREGTEMASVYPVTGRFLTQSRALPGTPWTLTVFSHLARADEAAQSDALIATIGAAFVALLGFMLNQRRRHERDRLRDRLAAREALQAAHDELERKVQQRTADLSRTNERLQSEVQERIRAEGTLRAAQNELVQAGKLAVIGQLSTGVAHELNQPLTALRTLSGNSVRYLERGDLPTVRVNLERIAQLADRMGRITGELRAFARKSTGEPQPVPLRAALANALAVLEPRIQQTGAQVLLDLAEPEPVAWCDGNRLEQVLVNLINNALDAMAGSTALRVEIRCEQLATAEGEQVHVQVRDLGPGLTDEALAHLFEPFFTTKGSGDGLGLGLALSAGIVRESGGTLTGANHPDGGAVFHLALPAAPRPDSESAPEFSPDRP</sequence>
<dbReference type="Proteomes" id="UP000215441">
    <property type="component" value="Unassembled WGS sequence"/>
</dbReference>
<dbReference type="CDD" id="cd12914">
    <property type="entry name" value="PDC1_DGC_like"/>
    <property type="match status" value="1"/>
</dbReference>
<evidence type="ECO:0000313" key="18">
    <source>
        <dbReference type="EMBL" id="OYD48820.1"/>
    </source>
</evidence>
<keyword evidence="12" id="KW-1133">Transmembrane helix</keyword>
<organism evidence="18 19">
    <name type="scientific">Acidovorax kalamii</name>
    <dbReference type="NCBI Taxonomy" id="2004485"/>
    <lineage>
        <taxon>Bacteria</taxon>
        <taxon>Pseudomonadati</taxon>
        <taxon>Pseudomonadota</taxon>
        <taxon>Betaproteobacteria</taxon>
        <taxon>Burkholderiales</taxon>
        <taxon>Comamonadaceae</taxon>
        <taxon>Acidovorax</taxon>
    </lineage>
</organism>
<dbReference type="AlphaFoldDB" id="A0A235EIK4"/>
<evidence type="ECO:0000256" key="2">
    <source>
        <dbReference type="ARBA" id="ARBA00004429"/>
    </source>
</evidence>
<evidence type="ECO:0000259" key="17">
    <source>
        <dbReference type="PROSITE" id="PS50109"/>
    </source>
</evidence>
<comment type="subcellular location">
    <subcellularLocation>
        <location evidence="2">Cell inner membrane</location>
        <topology evidence="2">Multi-pass membrane protein</topology>
    </subcellularLocation>
</comment>
<dbReference type="SUPFAM" id="SSF103190">
    <property type="entry name" value="Sensory domain-like"/>
    <property type="match status" value="1"/>
</dbReference>
<keyword evidence="10 18" id="KW-0418">Kinase</keyword>
<evidence type="ECO:0000256" key="9">
    <source>
        <dbReference type="ARBA" id="ARBA00022741"/>
    </source>
</evidence>
<evidence type="ECO:0000256" key="6">
    <source>
        <dbReference type="ARBA" id="ARBA00022553"/>
    </source>
</evidence>
<keyword evidence="5" id="KW-0997">Cell inner membrane</keyword>
<dbReference type="InterPro" id="IPR005467">
    <property type="entry name" value="His_kinase_dom"/>
</dbReference>
<dbReference type="InterPro" id="IPR033479">
    <property type="entry name" value="dCache_1"/>
</dbReference>
<dbReference type="RefSeq" id="WP_094291045.1">
    <property type="nucleotide sequence ID" value="NZ_NOIG01000011.1"/>
</dbReference>
<evidence type="ECO:0000256" key="12">
    <source>
        <dbReference type="ARBA" id="ARBA00022989"/>
    </source>
</evidence>
<evidence type="ECO:0000256" key="16">
    <source>
        <dbReference type="SAM" id="Coils"/>
    </source>
</evidence>
<dbReference type="SMART" id="SM00387">
    <property type="entry name" value="HATPase_c"/>
    <property type="match status" value="1"/>
</dbReference>
<dbReference type="SMART" id="SM00388">
    <property type="entry name" value="HisKA"/>
    <property type="match status" value="1"/>
</dbReference>
<reference evidence="18 19" key="1">
    <citation type="submission" date="2017-07" db="EMBL/GenBank/DDBJ databases">
        <title>Acidovorax KNDSW TSA 6 genome sequence and assembly.</title>
        <authorList>
            <person name="Mayilraj S."/>
        </authorList>
    </citation>
    <scope>NUCLEOTIDE SEQUENCE [LARGE SCALE GENOMIC DNA]</scope>
    <source>
        <strain evidence="18 19">KNDSW-TSA6</strain>
    </source>
</reference>
<protein>
    <recommendedName>
        <fullName evidence="15">C4-dicarboxylate transport sensor protein DctB</fullName>
        <ecNumber evidence="3">2.7.13.3</ecNumber>
    </recommendedName>
</protein>
<dbReference type="PANTHER" id="PTHR43065">
    <property type="entry name" value="SENSOR HISTIDINE KINASE"/>
    <property type="match status" value="1"/>
</dbReference>
<dbReference type="EC" id="2.7.13.3" evidence="3"/>
<dbReference type="InterPro" id="IPR017055">
    <property type="entry name" value="Sig_transdc_His_kinase_DctB"/>
</dbReference>
<evidence type="ECO:0000256" key="1">
    <source>
        <dbReference type="ARBA" id="ARBA00000085"/>
    </source>
</evidence>
<name>A0A235EIK4_9BURK</name>
<keyword evidence="6" id="KW-0597">Phosphoprotein</keyword>
<comment type="catalytic activity">
    <reaction evidence="1">
        <text>ATP + protein L-histidine = ADP + protein N-phospho-L-histidine.</text>
        <dbReference type="EC" id="2.7.13.3"/>
    </reaction>
</comment>
<dbReference type="InterPro" id="IPR029151">
    <property type="entry name" value="Sensor-like_sf"/>
</dbReference>
<dbReference type="Gene3D" id="6.10.250.3020">
    <property type="match status" value="1"/>
</dbReference>
<evidence type="ECO:0000256" key="5">
    <source>
        <dbReference type="ARBA" id="ARBA00022519"/>
    </source>
</evidence>
<dbReference type="EMBL" id="NOIG01000011">
    <property type="protein sequence ID" value="OYD48820.1"/>
    <property type="molecule type" value="Genomic_DNA"/>
</dbReference>
<dbReference type="InterPro" id="IPR003661">
    <property type="entry name" value="HisK_dim/P_dom"/>
</dbReference>
<evidence type="ECO:0000256" key="14">
    <source>
        <dbReference type="ARBA" id="ARBA00023136"/>
    </source>
</evidence>
<evidence type="ECO:0000256" key="15">
    <source>
        <dbReference type="ARBA" id="ARBA00073143"/>
    </source>
</evidence>
<keyword evidence="19" id="KW-1185">Reference proteome</keyword>
<dbReference type="PRINTS" id="PR00344">
    <property type="entry name" value="BCTRLSENSOR"/>
</dbReference>
<keyword evidence="13" id="KW-0902">Two-component regulatory system</keyword>
<keyword evidence="8" id="KW-0812">Transmembrane</keyword>
<keyword evidence="14" id="KW-0472">Membrane</keyword>
<evidence type="ECO:0000256" key="11">
    <source>
        <dbReference type="ARBA" id="ARBA00022840"/>
    </source>
</evidence>